<dbReference type="STRING" id="310780.SAMN05216267_103931"/>
<organism evidence="1 2">
    <name type="scientific">Actinacidiphila rubida</name>
    <dbReference type="NCBI Taxonomy" id="310780"/>
    <lineage>
        <taxon>Bacteria</taxon>
        <taxon>Bacillati</taxon>
        <taxon>Actinomycetota</taxon>
        <taxon>Actinomycetes</taxon>
        <taxon>Kitasatosporales</taxon>
        <taxon>Streptomycetaceae</taxon>
        <taxon>Actinacidiphila</taxon>
    </lineage>
</organism>
<dbReference type="OrthoDB" id="4105426at2"/>
<dbReference type="AlphaFoldDB" id="A0A1H8S4I9"/>
<proteinExistence type="predicted"/>
<dbReference type="EMBL" id="FODD01000039">
    <property type="protein sequence ID" value="SEO73555.1"/>
    <property type="molecule type" value="Genomic_DNA"/>
</dbReference>
<gene>
    <name evidence="1" type="ORF">SAMN05216267_103931</name>
</gene>
<keyword evidence="2" id="KW-1185">Reference proteome</keyword>
<evidence type="ECO:0000313" key="2">
    <source>
        <dbReference type="Proteomes" id="UP000181951"/>
    </source>
</evidence>
<reference evidence="1 2" key="1">
    <citation type="submission" date="2016-10" db="EMBL/GenBank/DDBJ databases">
        <authorList>
            <person name="de Groot N.N."/>
        </authorList>
    </citation>
    <scope>NUCLEOTIDE SEQUENCE [LARGE SCALE GENOMIC DNA]</scope>
    <source>
        <strain evidence="1 2">CGMCC 4.2026</strain>
    </source>
</reference>
<protein>
    <recommendedName>
        <fullName evidence="3">Tetratricopeptide repeat protein</fullName>
    </recommendedName>
</protein>
<evidence type="ECO:0000313" key="1">
    <source>
        <dbReference type="EMBL" id="SEO73555.1"/>
    </source>
</evidence>
<sequence length="263" mass="28655">MTAPTTVGARAAKLDALRAAARRTIDEGKDWIGPLNRGLRLTDATWQESARVCSNAVWHARRTGRDVLKDLDSRPVPGADMSAPAHRTWWHLYFTALRFDFRCGSIRTVFQALDPPGAEHADPYIRAHEVFAVLGRSQPAGLGMLDDLLAQDEAATSREVLHVLLQGLWLGHLLPGRPERILHLTGLPPLSRTADPVALMRTAGALRQLGRPREALTTIDEAIEALPAGDPGVHADLVRERTLITTVLDMAPLAIPIPQGDTA</sequence>
<dbReference type="RefSeq" id="WP_079138941.1">
    <property type="nucleotide sequence ID" value="NZ_FODD01000039.1"/>
</dbReference>
<dbReference type="Proteomes" id="UP000181951">
    <property type="component" value="Unassembled WGS sequence"/>
</dbReference>
<evidence type="ECO:0008006" key="3">
    <source>
        <dbReference type="Google" id="ProtNLM"/>
    </source>
</evidence>
<accession>A0A1H8S4I9</accession>
<name>A0A1H8S4I9_9ACTN</name>